<dbReference type="InterPro" id="IPR042242">
    <property type="entry name" value="RecO_C"/>
</dbReference>
<feature type="domain" description="DNA replication/recombination mediator RecO N-terminal" evidence="8">
    <location>
        <begin position="1"/>
        <end position="80"/>
    </location>
</feature>
<dbReference type="Gene3D" id="1.20.1440.120">
    <property type="entry name" value="Recombination protein O, C-terminal domain"/>
    <property type="match status" value="1"/>
</dbReference>
<sequence length="250" mass="27763">MQKFVTEAIVLKNLNYGDSHKFYSLLTKDHGKISALAMGVRKISSRRAGNLDSLNHIVVSITESSKGFKTVNEVKTLNSYKRSKESLDAIYYGLKFAESVEYSLDQDHDQPEIFYLLLTALDSLDQPGIPAKIIELWFLLGLSDALGFKIDLKNCAGCGLVFIPPYDKLSYSYESGGILCGSCSGYSLKMRAETFELLRSLRNNSLESITSQNYSDNAVNEVSAILNTHARNMFISRNVGEKTGMLIGNI</sequence>
<dbReference type="EMBL" id="JAAZNL010000004">
    <property type="protein sequence ID" value="NMB69662.1"/>
    <property type="molecule type" value="Genomic_DNA"/>
</dbReference>
<dbReference type="InterPro" id="IPR037278">
    <property type="entry name" value="ARFGAP/RecO"/>
</dbReference>
<dbReference type="SUPFAM" id="SSF57863">
    <property type="entry name" value="ArfGap/RecO-like zinc finger"/>
    <property type="match status" value="1"/>
</dbReference>
<dbReference type="GO" id="GO:0006310">
    <property type="term" value="P:DNA recombination"/>
    <property type="evidence" value="ECO:0007669"/>
    <property type="project" value="UniProtKB-UniRule"/>
</dbReference>
<dbReference type="InterPro" id="IPR022572">
    <property type="entry name" value="DNA_rep/recomb_RecO_N"/>
</dbReference>
<dbReference type="InterPro" id="IPR003717">
    <property type="entry name" value="RecO"/>
</dbReference>
<comment type="caution">
    <text evidence="9">The sequence shown here is derived from an EMBL/GenBank/DDBJ whole genome shotgun (WGS) entry which is preliminary data.</text>
</comment>
<evidence type="ECO:0000256" key="7">
    <source>
        <dbReference type="HAMAP-Rule" id="MF_00201"/>
    </source>
</evidence>
<reference evidence="9 10" key="1">
    <citation type="journal article" date="2020" name="Biotechnol. Biofuels">
        <title>New insights from the biogas microbiome by comprehensive genome-resolved metagenomics of nearly 1600 species originating from multiple anaerobic digesters.</title>
        <authorList>
            <person name="Campanaro S."/>
            <person name="Treu L."/>
            <person name="Rodriguez-R L.M."/>
            <person name="Kovalovszki A."/>
            <person name="Ziels R.M."/>
            <person name="Maus I."/>
            <person name="Zhu X."/>
            <person name="Kougias P.G."/>
            <person name="Basile A."/>
            <person name="Luo G."/>
            <person name="Schluter A."/>
            <person name="Konstantinidis K.T."/>
            <person name="Angelidaki I."/>
        </authorList>
    </citation>
    <scope>NUCLEOTIDE SEQUENCE [LARGE SCALE GENOMIC DNA]</scope>
    <source>
        <strain evidence="9">AS27yjCOA_165</strain>
    </source>
</reference>
<evidence type="ECO:0000256" key="4">
    <source>
        <dbReference type="ARBA" id="ARBA00023172"/>
    </source>
</evidence>
<evidence type="ECO:0000256" key="5">
    <source>
        <dbReference type="ARBA" id="ARBA00023204"/>
    </source>
</evidence>
<dbReference type="InterPro" id="IPR012340">
    <property type="entry name" value="NA-bd_OB-fold"/>
</dbReference>
<organism evidence="9 10">
    <name type="scientific">candidate division WWE3 bacterium</name>
    <dbReference type="NCBI Taxonomy" id="2053526"/>
    <lineage>
        <taxon>Bacteria</taxon>
        <taxon>Katanobacteria</taxon>
    </lineage>
</organism>
<evidence type="ECO:0000259" key="8">
    <source>
        <dbReference type="Pfam" id="PF11967"/>
    </source>
</evidence>
<keyword evidence="5 7" id="KW-0234">DNA repair</keyword>
<dbReference type="HAMAP" id="MF_00201">
    <property type="entry name" value="RecO"/>
    <property type="match status" value="1"/>
</dbReference>
<dbReference type="GO" id="GO:0043590">
    <property type="term" value="C:bacterial nucleoid"/>
    <property type="evidence" value="ECO:0007669"/>
    <property type="project" value="TreeGrafter"/>
</dbReference>
<proteinExistence type="inferred from homology"/>
<accession>A0A7X9DJL3</accession>
<evidence type="ECO:0000256" key="2">
    <source>
        <dbReference type="ARBA" id="ARBA00021310"/>
    </source>
</evidence>
<dbReference type="SUPFAM" id="SSF50249">
    <property type="entry name" value="Nucleic acid-binding proteins"/>
    <property type="match status" value="1"/>
</dbReference>
<evidence type="ECO:0000313" key="10">
    <source>
        <dbReference type="Proteomes" id="UP000526033"/>
    </source>
</evidence>
<gene>
    <name evidence="7 9" type="primary">recO</name>
    <name evidence="9" type="ORF">GYA27_00460</name>
</gene>
<comment type="function">
    <text evidence="7">Involved in DNA repair and RecF pathway recombination.</text>
</comment>
<evidence type="ECO:0000313" key="9">
    <source>
        <dbReference type="EMBL" id="NMB69662.1"/>
    </source>
</evidence>
<dbReference type="Gene3D" id="2.40.50.140">
    <property type="entry name" value="Nucleic acid-binding proteins"/>
    <property type="match status" value="1"/>
</dbReference>
<keyword evidence="4 7" id="KW-0233">DNA recombination</keyword>
<evidence type="ECO:0000256" key="1">
    <source>
        <dbReference type="ARBA" id="ARBA00007452"/>
    </source>
</evidence>
<dbReference type="Proteomes" id="UP000526033">
    <property type="component" value="Unassembled WGS sequence"/>
</dbReference>
<evidence type="ECO:0000256" key="3">
    <source>
        <dbReference type="ARBA" id="ARBA00022763"/>
    </source>
</evidence>
<keyword evidence="3 7" id="KW-0227">DNA damage</keyword>
<dbReference type="Pfam" id="PF11967">
    <property type="entry name" value="RecO_N"/>
    <property type="match status" value="1"/>
</dbReference>
<name>A0A7X9DJL3_UNCKA</name>
<dbReference type="PANTHER" id="PTHR33991">
    <property type="entry name" value="DNA REPAIR PROTEIN RECO"/>
    <property type="match status" value="1"/>
</dbReference>
<dbReference type="NCBIfam" id="TIGR00613">
    <property type="entry name" value="reco"/>
    <property type="match status" value="1"/>
</dbReference>
<evidence type="ECO:0000256" key="6">
    <source>
        <dbReference type="ARBA" id="ARBA00033409"/>
    </source>
</evidence>
<dbReference type="AlphaFoldDB" id="A0A7X9DJL3"/>
<protein>
    <recommendedName>
        <fullName evidence="2 7">DNA repair protein RecO</fullName>
    </recommendedName>
    <alternativeName>
        <fullName evidence="6 7">Recombination protein O</fullName>
    </alternativeName>
</protein>
<comment type="similarity">
    <text evidence="1 7">Belongs to the RecO family.</text>
</comment>
<dbReference type="Pfam" id="PF02565">
    <property type="entry name" value="RecO_C"/>
    <property type="match status" value="1"/>
</dbReference>
<dbReference type="GO" id="GO:0006302">
    <property type="term" value="P:double-strand break repair"/>
    <property type="evidence" value="ECO:0007669"/>
    <property type="project" value="TreeGrafter"/>
</dbReference>
<dbReference type="PANTHER" id="PTHR33991:SF1">
    <property type="entry name" value="DNA REPAIR PROTEIN RECO"/>
    <property type="match status" value="1"/>
</dbReference>